<gene>
    <name evidence="1" type="ORF">EYH45_08205</name>
</gene>
<evidence type="ECO:0000313" key="1">
    <source>
        <dbReference type="EMBL" id="HIQ30523.1"/>
    </source>
</evidence>
<dbReference type="Pfam" id="PF02686">
    <property type="entry name" value="GatC"/>
    <property type="match status" value="1"/>
</dbReference>
<organism evidence="1 2">
    <name type="scientific">Caldiarchaeum subterraneum</name>
    <dbReference type="NCBI Taxonomy" id="311458"/>
    <lineage>
        <taxon>Archaea</taxon>
        <taxon>Nitrososphaerota</taxon>
        <taxon>Candidatus Caldarchaeales</taxon>
        <taxon>Candidatus Caldarchaeaceae</taxon>
        <taxon>Candidatus Caldarchaeum</taxon>
    </lineage>
</organism>
<protein>
    <recommendedName>
        <fullName evidence="3">Asp-tRNA(Asn)/Glu-tRNA(Gln) amidotransferase subunit GatC</fullName>
    </recommendedName>
</protein>
<dbReference type="EMBL" id="DQVM01000165">
    <property type="protein sequence ID" value="HIQ30523.1"/>
    <property type="molecule type" value="Genomic_DNA"/>
</dbReference>
<dbReference type="InterPro" id="IPR036113">
    <property type="entry name" value="Asp/Glu-ADT_sf_sub_c"/>
</dbReference>
<comment type="caution">
    <text evidence="1">The sequence shown here is derived from an EMBL/GenBank/DDBJ whole genome shotgun (WGS) entry which is preliminary data.</text>
</comment>
<dbReference type="Proteomes" id="UP000608579">
    <property type="component" value="Unassembled WGS sequence"/>
</dbReference>
<accession>A0A832ZXD6</accession>
<dbReference type="InterPro" id="IPR003837">
    <property type="entry name" value="GatC"/>
</dbReference>
<proteinExistence type="predicted"/>
<dbReference type="SUPFAM" id="SSF141000">
    <property type="entry name" value="Glu-tRNAGln amidotransferase C subunit"/>
    <property type="match status" value="1"/>
</dbReference>
<reference evidence="1" key="1">
    <citation type="journal article" date="2020" name="ISME J.">
        <title>Gammaproteobacteria mediating utilization of methyl-, sulfur- and petroleum organic compounds in deep ocean hydrothermal plumes.</title>
        <authorList>
            <person name="Zhou Z."/>
            <person name="Liu Y."/>
            <person name="Pan J."/>
            <person name="Cron B.R."/>
            <person name="Toner B.M."/>
            <person name="Anantharaman K."/>
            <person name="Breier J.A."/>
            <person name="Dick G.J."/>
            <person name="Li M."/>
        </authorList>
    </citation>
    <scope>NUCLEOTIDE SEQUENCE</scope>
    <source>
        <strain evidence="1">SZUA-1515</strain>
    </source>
</reference>
<dbReference type="GO" id="GO:0006450">
    <property type="term" value="P:regulation of translational fidelity"/>
    <property type="evidence" value="ECO:0007669"/>
    <property type="project" value="InterPro"/>
</dbReference>
<dbReference type="AlphaFoldDB" id="A0A832ZXD6"/>
<sequence>MTRGRPLGKELPVEEVKRLVRETMLSEEEVVKNLDQLSRIMELFDEIDSFEEYAKSLEPLYHPLDQRGEPRVDESGGERARLEEFVKNVRDGFLRTPRL</sequence>
<evidence type="ECO:0000313" key="2">
    <source>
        <dbReference type="Proteomes" id="UP000608579"/>
    </source>
</evidence>
<evidence type="ECO:0008006" key="3">
    <source>
        <dbReference type="Google" id="ProtNLM"/>
    </source>
</evidence>
<name>A0A832ZXD6_CALS0</name>